<dbReference type="Pfam" id="PF01645">
    <property type="entry name" value="Glu_synthase"/>
    <property type="match status" value="1"/>
</dbReference>
<dbReference type="PANTHER" id="PTHR43819:SF1">
    <property type="entry name" value="ARCHAEAL-TYPE GLUTAMATE SYNTHASE [NADPH]"/>
    <property type="match status" value="1"/>
</dbReference>
<dbReference type="AlphaFoldDB" id="A0A101QEW6"/>
<dbReference type="GO" id="GO:0006537">
    <property type="term" value="P:glutamate biosynthetic process"/>
    <property type="evidence" value="ECO:0007669"/>
    <property type="project" value="InterPro"/>
</dbReference>
<name>A0A101QEW6_STRCK</name>
<dbReference type="InterPro" id="IPR002932">
    <property type="entry name" value="Glu_synthdom"/>
</dbReference>
<evidence type="ECO:0000313" key="3">
    <source>
        <dbReference type="EMBL" id="KUN28491.1"/>
    </source>
</evidence>
<dbReference type="InterPro" id="IPR013785">
    <property type="entry name" value="Aldolase_TIM"/>
</dbReference>
<sequence length="408" mass="42683">MTPLTAPGLPEDAIRARARDGAAAVFPPLDSYGTAVFGAAPAPAGDEIDALRLVPPVFMPGRLATLIDLGREPLYSDVRLDTDLGGFTAPLPVYVSALGSTRVAGTSLALSRQAGRLGIPMVIGENVAPMNGFRAGGDDHRKGLLERIQAYCEELPDGVGGVCVQQSTEDADSEVWNHVYSDPAVTGLLASGRLGFELKVGQGAKPGLGGLTMISEAVASDLAGQYAVERLGPGASSILRCASPGTFTDEIFRRQIQLMRNNYPRARCWVKLFPGRDAGHAAAVAWDAGAHAVAVDGAEGGTGWAPTGFLGHVGLPLAEALRRVDPAGRTLLASGRVWEGMRAVKLLALGARAVGLGRAALIAADEDPEHGLERLLDAMALELRMAVSALGRYTARETGPEDLWEPRS</sequence>
<proteinExistence type="inferred from homology"/>
<dbReference type="RefSeq" id="WP_059263175.1">
    <property type="nucleotide sequence ID" value="NZ_KQ948355.1"/>
</dbReference>
<dbReference type="PANTHER" id="PTHR43819">
    <property type="entry name" value="ARCHAEAL-TYPE GLUTAMATE SYNTHASE [NADPH]"/>
    <property type="match status" value="1"/>
</dbReference>
<evidence type="ECO:0000259" key="2">
    <source>
        <dbReference type="Pfam" id="PF01645"/>
    </source>
</evidence>
<dbReference type="Gene3D" id="3.20.20.70">
    <property type="entry name" value="Aldolase class I"/>
    <property type="match status" value="1"/>
</dbReference>
<gene>
    <name evidence="3" type="ORF">AQJ11_13380</name>
</gene>
<keyword evidence="4" id="KW-1185">Reference proteome</keyword>
<evidence type="ECO:0000256" key="1">
    <source>
        <dbReference type="ARBA" id="ARBA00009716"/>
    </source>
</evidence>
<evidence type="ECO:0000313" key="4">
    <source>
        <dbReference type="Proteomes" id="UP000053398"/>
    </source>
</evidence>
<protein>
    <submittedName>
        <fullName evidence="3">Glutamate synthase</fullName>
    </submittedName>
</protein>
<comment type="similarity">
    <text evidence="1">Belongs to the glutamate synthase family.</text>
</comment>
<dbReference type="GO" id="GO:0015930">
    <property type="term" value="F:glutamate synthase activity"/>
    <property type="evidence" value="ECO:0007669"/>
    <property type="project" value="InterPro"/>
</dbReference>
<comment type="caution">
    <text evidence="3">The sequence shown here is derived from an EMBL/GenBank/DDBJ whole genome shotgun (WGS) entry which is preliminary data.</text>
</comment>
<reference evidence="3 4" key="1">
    <citation type="submission" date="2015-10" db="EMBL/GenBank/DDBJ databases">
        <title>Draft genome sequence of Streptomyces corchorusii DSM 40340, type strain for the species Streptomyces corchorusii.</title>
        <authorList>
            <person name="Ruckert C."/>
            <person name="Winkler A."/>
            <person name="Kalinowski J."/>
            <person name="Kampfer P."/>
            <person name="Glaeser S."/>
        </authorList>
    </citation>
    <scope>NUCLEOTIDE SEQUENCE [LARGE SCALE GENOMIC DNA]</scope>
    <source>
        <strain evidence="3 4">DSM 40340</strain>
    </source>
</reference>
<feature type="domain" description="Glutamate synthase" evidence="2">
    <location>
        <begin position="196"/>
        <end position="364"/>
    </location>
</feature>
<organism evidence="3 4">
    <name type="scientific">Streptomyces corchorusii</name>
    <name type="common">Streptomyces chibaensis</name>
    <dbReference type="NCBI Taxonomy" id="1903"/>
    <lineage>
        <taxon>Bacteria</taxon>
        <taxon>Bacillati</taxon>
        <taxon>Actinomycetota</taxon>
        <taxon>Actinomycetes</taxon>
        <taxon>Kitasatosporales</taxon>
        <taxon>Streptomycetaceae</taxon>
        <taxon>Streptomyces</taxon>
    </lineage>
</organism>
<dbReference type="Proteomes" id="UP000053398">
    <property type="component" value="Unassembled WGS sequence"/>
</dbReference>
<accession>A0A101QEW6</accession>
<dbReference type="SUPFAM" id="SSF51395">
    <property type="entry name" value="FMN-linked oxidoreductases"/>
    <property type="match status" value="1"/>
</dbReference>
<dbReference type="EMBL" id="LMWP01000014">
    <property type="protein sequence ID" value="KUN28491.1"/>
    <property type="molecule type" value="Genomic_DNA"/>
</dbReference>